<reference evidence="2" key="1">
    <citation type="submission" date="2022-11" db="UniProtKB">
        <authorList>
            <consortium name="WormBaseParasite"/>
        </authorList>
    </citation>
    <scope>IDENTIFICATION</scope>
</reference>
<evidence type="ECO:0000313" key="2">
    <source>
        <dbReference type="WBParaSite" id="PSU_v2.g20773.t1"/>
    </source>
</evidence>
<organism evidence="1 2">
    <name type="scientific">Panagrolaimus superbus</name>
    <dbReference type="NCBI Taxonomy" id="310955"/>
    <lineage>
        <taxon>Eukaryota</taxon>
        <taxon>Metazoa</taxon>
        <taxon>Ecdysozoa</taxon>
        <taxon>Nematoda</taxon>
        <taxon>Chromadorea</taxon>
        <taxon>Rhabditida</taxon>
        <taxon>Tylenchina</taxon>
        <taxon>Panagrolaimomorpha</taxon>
        <taxon>Panagrolaimoidea</taxon>
        <taxon>Panagrolaimidae</taxon>
        <taxon>Panagrolaimus</taxon>
    </lineage>
</organism>
<evidence type="ECO:0000313" key="1">
    <source>
        <dbReference type="Proteomes" id="UP000887577"/>
    </source>
</evidence>
<dbReference type="AlphaFoldDB" id="A0A914YKA6"/>
<keyword evidence="1" id="KW-1185">Reference proteome</keyword>
<accession>A0A914YKA6</accession>
<proteinExistence type="predicted"/>
<dbReference type="WBParaSite" id="PSU_v2.g20773.t1">
    <property type="protein sequence ID" value="PSU_v2.g20773.t1"/>
    <property type="gene ID" value="PSU_v2.g20773"/>
</dbReference>
<name>A0A914YKA6_9BILA</name>
<protein>
    <submittedName>
        <fullName evidence="2">Uncharacterized protein</fullName>
    </submittedName>
</protein>
<sequence length="66" mass="7882">MALEMVDYLFPPLHYPFTKSETCSTLTYWRTAPSKTVLNESELDEYERKRKEMAKKNNKKCAKWFG</sequence>
<dbReference type="Proteomes" id="UP000887577">
    <property type="component" value="Unplaced"/>
</dbReference>